<organism evidence="1 2">
    <name type="scientific">Rattus norvegicus</name>
    <name type="common">Rat</name>
    <dbReference type="NCBI Taxonomy" id="10116"/>
    <lineage>
        <taxon>Eukaryota</taxon>
        <taxon>Metazoa</taxon>
        <taxon>Chordata</taxon>
        <taxon>Craniata</taxon>
        <taxon>Vertebrata</taxon>
        <taxon>Euteleostomi</taxon>
        <taxon>Mammalia</taxon>
        <taxon>Eutheria</taxon>
        <taxon>Euarchontoglires</taxon>
        <taxon>Glires</taxon>
        <taxon>Rodentia</taxon>
        <taxon>Myomorpha</taxon>
        <taxon>Muroidea</taxon>
        <taxon>Muridae</taxon>
        <taxon>Murinae</taxon>
        <taxon>Rattus</taxon>
    </lineage>
</organism>
<dbReference type="EMBL" id="CH473969">
    <property type="protein sequence ID" value="EDM07021.1"/>
    <property type="molecule type" value="Genomic_DNA"/>
</dbReference>
<protein>
    <submittedName>
        <fullName evidence="1">RCG38013, isoform CRA_b</fullName>
    </submittedName>
</protein>
<proteinExistence type="predicted"/>
<reference evidence="1 2" key="1">
    <citation type="submission" date="2005-09" db="EMBL/GenBank/DDBJ databases">
        <authorList>
            <person name="Mural R.J."/>
            <person name="Li P.W."/>
            <person name="Adams M.D."/>
            <person name="Amanatides P.G."/>
            <person name="Baden-Tillson H."/>
            <person name="Barnstead M."/>
            <person name="Chin S.H."/>
            <person name="Dew I."/>
            <person name="Evans C.A."/>
            <person name="Ferriera S."/>
            <person name="Flanigan M."/>
            <person name="Fosler C."/>
            <person name="Glodek A."/>
            <person name="Gu Z."/>
            <person name="Holt R.A."/>
            <person name="Jennings D."/>
            <person name="Kraft C.L."/>
            <person name="Lu F."/>
            <person name="Nguyen T."/>
            <person name="Nusskern D.R."/>
            <person name="Pfannkoch C.M."/>
            <person name="Sitter C."/>
            <person name="Sutton G.G."/>
            <person name="Venter J.C."/>
            <person name="Wang Z."/>
            <person name="Woodage T."/>
            <person name="Zheng X.H."/>
            <person name="Zhong F."/>
        </authorList>
    </citation>
    <scope>NUCLEOTIDE SEQUENCE [LARGE SCALE GENOMIC DNA]</scope>
    <source>
        <strain>BN</strain>
        <strain evidence="2">Sprague-Dawley</strain>
    </source>
</reference>
<evidence type="ECO:0000313" key="2">
    <source>
        <dbReference type="Proteomes" id="UP000234681"/>
    </source>
</evidence>
<dbReference type="Proteomes" id="UP000234681">
    <property type="component" value="Chromosome X"/>
</dbReference>
<dbReference type="AlphaFoldDB" id="A6IVG0"/>
<gene>
    <name evidence="1" type="ORF">rCG_38013</name>
</gene>
<evidence type="ECO:0000313" key="1">
    <source>
        <dbReference type="EMBL" id="EDM07021.1"/>
    </source>
</evidence>
<feature type="non-terminal residue" evidence="1">
    <location>
        <position position="46"/>
    </location>
</feature>
<accession>A6IVG0</accession>
<name>A6IVG0_RAT</name>
<sequence length="46" mass="5543">MTCHWVPYLVFRIHRLLLIYHKIQSRVESLIYSPHFIPILDPPTTP</sequence>